<evidence type="ECO:0000256" key="4">
    <source>
        <dbReference type="ARBA" id="ARBA00022840"/>
    </source>
</evidence>
<evidence type="ECO:0000256" key="2">
    <source>
        <dbReference type="ARBA" id="ARBA00022741"/>
    </source>
</evidence>
<evidence type="ECO:0000256" key="7">
    <source>
        <dbReference type="ARBA" id="ARBA00048954"/>
    </source>
</evidence>
<organism evidence="9 10">
    <name type="scientific">Candidatus Electronema aureum</name>
    <dbReference type="NCBI Taxonomy" id="2005002"/>
    <lineage>
        <taxon>Bacteria</taxon>
        <taxon>Pseudomonadati</taxon>
        <taxon>Thermodesulfobacteriota</taxon>
        <taxon>Desulfobulbia</taxon>
        <taxon>Desulfobulbales</taxon>
        <taxon>Desulfobulbaceae</taxon>
        <taxon>Candidatus Electronema</taxon>
    </lineage>
</organism>
<dbReference type="GO" id="GO:0005524">
    <property type="term" value="F:ATP binding"/>
    <property type="evidence" value="ECO:0007669"/>
    <property type="project" value="UniProtKB-KW"/>
</dbReference>
<dbReference type="SMART" id="SM00491">
    <property type="entry name" value="HELICc2"/>
    <property type="match status" value="1"/>
</dbReference>
<dbReference type="Gene3D" id="3.40.50.300">
    <property type="entry name" value="P-loop containing nucleotide triphosphate hydrolases"/>
    <property type="match status" value="2"/>
</dbReference>
<dbReference type="EMBL" id="NQJD01000012">
    <property type="protein sequence ID" value="TAA75043.1"/>
    <property type="molecule type" value="Genomic_DNA"/>
</dbReference>
<evidence type="ECO:0000256" key="5">
    <source>
        <dbReference type="ARBA" id="ARBA00038058"/>
    </source>
</evidence>
<dbReference type="InterPro" id="IPR014001">
    <property type="entry name" value="Helicase_ATP-bd"/>
</dbReference>
<keyword evidence="10" id="KW-1185">Reference proteome</keyword>
<keyword evidence="9" id="KW-0347">Helicase</keyword>
<dbReference type="InterPro" id="IPR006555">
    <property type="entry name" value="ATP-dep_Helicase_C"/>
</dbReference>
<dbReference type="SUPFAM" id="SSF52540">
    <property type="entry name" value="P-loop containing nucleoside triphosphate hydrolases"/>
    <property type="match status" value="2"/>
</dbReference>
<accession>A0A521G1Z1</accession>
<dbReference type="InterPro" id="IPR014013">
    <property type="entry name" value="Helic_SF1/SF2_ATP-bd_DinG/Rad3"/>
</dbReference>
<evidence type="ECO:0000256" key="3">
    <source>
        <dbReference type="ARBA" id="ARBA00022801"/>
    </source>
</evidence>
<dbReference type="GO" id="GO:0003676">
    <property type="term" value="F:nucleic acid binding"/>
    <property type="evidence" value="ECO:0007669"/>
    <property type="project" value="InterPro"/>
</dbReference>
<dbReference type="GO" id="GO:0016887">
    <property type="term" value="F:ATP hydrolysis activity"/>
    <property type="evidence" value="ECO:0007669"/>
    <property type="project" value="RHEA"/>
</dbReference>
<comment type="cofactor">
    <cofactor evidence="1">
        <name>[4Fe-4S] cluster</name>
        <dbReference type="ChEBI" id="CHEBI:49883"/>
    </cofactor>
</comment>
<proteinExistence type="inferred from homology"/>
<evidence type="ECO:0000256" key="1">
    <source>
        <dbReference type="ARBA" id="ARBA00001966"/>
    </source>
</evidence>
<gene>
    <name evidence="9" type="ORF">CDV28_11217</name>
</gene>
<evidence type="ECO:0000256" key="6">
    <source>
        <dbReference type="ARBA" id="ARBA00044969"/>
    </source>
</evidence>
<dbReference type="InterPro" id="IPR045028">
    <property type="entry name" value="DinG/Rad3-like"/>
</dbReference>
<dbReference type="SMART" id="SM00487">
    <property type="entry name" value="DEXDc"/>
    <property type="match status" value="1"/>
</dbReference>
<evidence type="ECO:0000313" key="9">
    <source>
        <dbReference type="EMBL" id="TAA75043.1"/>
    </source>
</evidence>
<evidence type="ECO:0000313" key="10">
    <source>
        <dbReference type="Proteomes" id="UP000316238"/>
    </source>
</evidence>
<dbReference type="PROSITE" id="PS51193">
    <property type="entry name" value="HELICASE_ATP_BIND_2"/>
    <property type="match status" value="1"/>
</dbReference>
<dbReference type="InterPro" id="IPR011545">
    <property type="entry name" value="DEAD/DEAH_box_helicase_dom"/>
</dbReference>
<dbReference type="GO" id="GO:0043139">
    <property type="term" value="F:5'-3' DNA helicase activity"/>
    <property type="evidence" value="ECO:0007669"/>
    <property type="project" value="UniProtKB-EC"/>
</dbReference>
<dbReference type="Pfam" id="PF13307">
    <property type="entry name" value="Helicase_C_2"/>
    <property type="match status" value="1"/>
</dbReference>
<sequence length="655" mass="73260">MEQMKEIFGPAGILSRHLPEHEARLGQQKMAAAVAKLLARQDDPPAACLIVEAETGLGKTLAYLIPTVLSGRKAMVSTNTRNLQDQILSREIPFIREHLAPDLKAMCVKGRQNYLCLHRWHQLTAGGQQELFAAAEESGDITTAQLRAWLKKTTFADRAELPSLSGSSSLWQKICCQTHFCLGSDCPDHSRCYLNKVRREAATCQLLVVNHHLLFSDLAVRRSGYGEVLPRYETVIFDEAHHLEDIAAQFFGFSFSRYQLVDLIADVEKAARESGGKRKHKKIFTAVENLAGIGERFFNLFPPPKGRFSLPDLFAAQPVLVPLKDALRADLEFLADQLELTAEKETDGPWKQFLPRCEDMGDCLDQITTQPTAEQSSHVRWFERSEKNLTLTATPIDVATDLQKVLFAQVQHCVFTSATLSAGVGFGYFSRRLGIPENSPSLSFPSPFDYKKRTLLYVPDGSFPEPNGPGYREKLHQEIKNLLICSRGRALVLFTSFQALELAWHSLRDELNYPLLRQGTASRQQLLTRFSEETDSVLFAVASFWEGVDVPGESLSMVIIDKLPFEVPTDPVLLARIERIKATGGNPFSEFQVPRAILGLRQGVGRLMRRAGDRGVAAVLDVRLFTKPYGGRFIASLPPSPLTRTMREVKKFFAS</sequence>
<comment type="catalytic activity">
    <reaction evidence="7">
        <text>ATP + H2O = ADP + phosphate + H(+)</text>
        <dbReference type="Rhea" id="RHEA:13065"/>
        <dbReference type="ChEBI" id="CHEBI:15377"/>
        <dbReference type="ChEBI" id="CHEBI:15378"/>
        <dbReference type="ChEBI" id="CHEBI:30616"/>
        <dbReference type="ChEBI" id="CHEBI:43474"/>
        <dbReference type="ChEBI" id="CHEBI:456216"/>
        <dbReference type="EC" id="5.6.2.3"/>
    </reaction>
</comment>
<keyword evidence="3 9" id="KW-0378">Hydrolase</keyword>
<reference evidence="9" key="1">
    <citation type="submission" date="2017-07" db="EMBL/GenBank/DDBJ databases">
        <title>The cable genome - Insights into the physiology and evolution of filamentous bacteria capable of sulfide oxidation via long distance electron transfer.</title>
        <authorList>
            <person name="Thorup C."/>
            <person name="Bjerg J.T."/>
            <person name="Schreiber L."/>
            <person name="Nielsen L.P."/>
            <person name="Kjeldsen K.U."/>
            <person name="Boesen T."/>
            <person name="Boggild A."/>
            <person name="Meysman F."/>
            <person name="Geelhoed J."/>
            <person name="Schramm A."/>
        </authorList>
    </citation>
    <scope>NUCLEOTIDE SEQUENCE [LARGE SCALE GENOMIC DNA]</scope>
    <source>
        <strain evidence="9">GS</strain>
    </source>
</reference>
<keyword evidence="4" id="KW-0067">ATP-binding</keyword>
<dbReference type="PANTHER" id="PTHR11472">
    <property type="entry name" value="DNA REPAIR DEAD HELICASE RAD3/XP-D SUBFAMILY MEMBER"/>
    <property type="match status" value="1"/>
</dbReference>
<dbReference type="Pfam" id="PF00270">
    <property type="entry name" value="DEAD"/>
    <property type="match status" value="1"/>
</dbReference>
<dbReference type="EC" id="5.6.2.3" evidence="6"/>
<protein>
    <recommendedName>
        <fullName evidence="6">DNA 5'-3' helicase</fullName>
        <ecNumber evidence="6">5.6.2.3</ecNumber>
    </recommendedName>
</protein>
<dbReference type="InterPro" id="IPR027417">
    <property type="entry name" value="P-loop_NTPase"/>
</dbReference>
<dbReference type="AlphaFoldDB" id="A0A521G1Z1"/>
<name>A0A521G1Z1_9BACT</name>
<dbReference type="PANTHER" id="PTHR11472:SF34">
    <property type="entry name" value="REGULATOR OF TELOMERE ELONGATION HELICASE 1"/>
    <property type="match status" value="1"/>
</dbReference>
<evidence type="ECO:0000259" key="8">
    <source>
        <dbReference type="PROSITE" id="PS51193"/>
    </source>
</evidence>
<dbReference type="GO" id="GO:0006139">
    <property type="term" value="P:nucleobase-containing compound metabolic process"/>
    <property type="evidence" value="ECO:0007669"/>
    <property type="project" value="InterPro"/>
</dbReference>
<dbReference type="Proteomes" id="UP000316238">
    <property type="component" value="Unassembled WGS sequence"/>
</dbReference>
<keyword evidence="2" id="KW-0547">Nucleotide-binding</keyword>
<comment type="similarity">
    <text evidence="5">Belongs to the helicase family. DinG subfamily.</text>
</comment>
<comment type="caution">
    <text evidence="9">The sequence shown here is derived from an EMBL/GenBank/DDBJ whole genome shotgun (WGS) entry which is preliminary data.</text>
</comment>
<feature type="domain" description="Helicase ATP-binding" evidence="8">
    <location>
        <begin position="13"/>
        <end position="287"/>
    </location>
</feature>